<evidence type="ECO:0000259" key="3">
    <source>
        <dbReference type="PROSITE" id="PS51109"/>
    </source>
</evidence>
<dbReference type="KEGG" id="ccb:Clocel_0323"/>
<organism evidence="4 5">
    <name type="scientific">Clostridium cellulovorans (strain ATCC 35296 / DSM 3052 / OCM 3 / 743B)</name>
    <dbReference type="NCBI Taxonomy" id="573061"/>
    <lineage>
        <taxon>Bacteria</taxon>
        <taxon>Bacillati</taxon>
        <taxon>Bacillota</taxon>
        <taxon>Clostridia</taxon>
        <taxon>Eubacteriales</taxon>
        <taxon>Clostridiaceae</taxon>
        <taxon>Clostridium</taxon>
    </lineage>
</organism>
<accession>D9SPQ4</accession>
<dbReference type="Pfam" id="PF06725">
    <property type="entry name" value="3D"/>
    <property type="match status" value="1"/>
</dbReference>
<dbReference type="InterPro" id="IPR051933">
    <property type="entry name" value="Resuscitation_pf_RpfB"/>
</dbReference>
<dbReference type="GO" id="GO:0009254">
    <property type="term" value="P:peptidoglycan turnover"/>
    <property type="evidence" value="ECO:0007669"/>
    <property type="project" value="InterPro"/>
</dbReference>
<evidence type="ECO:0000313" key="4">
    <source>
        <dbReference type="EMBL" id="ADL50103.1"/>
    </source>
</evidence>
<dbReference type="AlphaFoldDB" id="D9SPQ4"/>
<keyword evidence="2" id="KW-0812">Transmembrane</keyword>
<proteinExistence type="predicted"/>
<dbReference type="Proteomes" id="UP000002730">
    <property type="component" value="Chromosome"/>
</dbReference>
<dbReference type="SMART" id="SM01208">
    <property type="entry name" value="G5"/>
    <property type="match status" value="1"/>
</dbReference>
<dbReference type="InterPro" id="IPR059180">
    <property type="entry name" value="3D_YorM"/>
</dbReference>
<dbReference type="PANTHER" id="PTHR39160">
    <property type="entry name" value="CELL WALL-BINDING PROTEIN YOCH"/>
    <property type="match status" value="1"/>
</dbReference>
<evidence type="ECO:0000313" key="5">
    <source>
        <dbReference type="Proteomes" id="UP000002730"/>
    </source>
</evidence>
<dbReference type="Pfam" id="PF07501">
    <property type="entry name" value="G5"/>
    <property type="match status" value="1"/>
</dbReference>
<gene>
    <name evidence="4" type="ordered locus">Clocel_0323</name>
</gene>
<keyword evidence="1" id="KW-0732">Signal</keyword>
<protein>
    <submittedName>
        <fullName evidence="4">G5 domain protein</fullName>
    </submittedName>
</protein>
<dbReference type="HOGENOM" id="CLU_036884_0_0_9"/>
<dbReference type="PROSITE" id="PS51109">
    <property type="entry name" value="G5"/>
    <property type="match status" value="1"/>
</dbReference>
<dbReference type="CDD" id="cd14667">
    <property type="entry name" value="3D_containing_proteins"/>
    <property type="match status" value="1"/>
</dbReference>
<dbReference type="InterPro" id="IPR036908">
    <property type="entry name" value="RlpA-like_sf"/>
</dbReference>
<evidence type="ECO:0000256" key="2">
    <source>
        <dbReference type="SAM" id="Phobius"/>
    </source>
</evidence>
<keyword evidence="2" id="KW-1133">Transmembrane helix</keyword>
<dbReference type="Pfam" id="PF03990">
    <property type="entry name" value="DUF348"/>
    <property type="match status" value="2"/>
</dbReference>
<dbReference type="GO" id="GO:0019867">
    <property type="term" value="C:outer membrane"/>
    <property type="evidence" value="ECO:0007669"/>
    <property type="project" value="InterPro"/>
</dbReference>
<feature type="transmembrane region" description="Helical" evidence="2">
    <location>
        <begin position="20"/>
        <end position="39"/>
    </location>
</feature>
<keyword evidence="2" id="KW-0472">Membrane</keyword>
<evidence type="ECO:0000256" key="1">
    <source>
        <dbReference type="ARBA" id="ARBA00022729"/>
    </source>
</evidence>
<dbReference type="PANTHER" id="PTHR39160:SF4">
    <property type="entry name" value="RESUSCITATION-PROMOTING FACTOR RPFB"/>
    <property type="match status" value="1"/>
</dbReference>
<keyword evidence="5" id="KW-1185">Reference proteome</keyword>
<dbReference type="Gene3D" id="2.20.230.10">
    <property type="entry name" value="Resuscitation-promoting factor rpfb"/>
    <property type="match status" value="1"/>
</dbReference>
<reference evidence="4 5" key="1">
    <citation type="submission" date="2010-08" db="EMBL/GenBank/DDBJ databases">
        <title>Complete sequence of Clostridium cellulovorans 743B.</title>
        <authorList>
            <consortium name="US DOE Joint Genome Institute"/>
            <person name="Lucas S."/>
            <person name="Copeland A."/>
            <person name="Lapidus A."/>
            <person name="Cheng J.-F."/>
            <person name="Bruce D."/>
            <person name="Goodwin L."/>
            <person name="Pitluck S."/>
            <person name="Chertkov O."/>
            <person name="Detter J.C."/>
            <person name="Han C."/>
            <person name="Tapia R."/>
            <person name="Land M."/>
            <person name="Hauser L."/>
            <person name="Chang Y.-J."/>
            <person name="Jeffries C."/>
            <person name="Kyrpides N."/>
            <person name="Ivanova N."/>
            <person name="Mikhailova N."/>
            <person name="Hemme C.L."/>
            <person name="Woyke T."/>
        </authorList>
    </citation>
    <scope>NUCLEOTIDE SEQUENCE [LARGE SCALE GENOMIC DNA]</scope>
    <source>
        <strain evidence="5">ATCC 35296 / DSM 3052 / OCM 3 / 743B</strain>
    </source>
</reference>
<dbReference type="InterPro" id="IPR011098">
    <property type="entry name" value="G5_dom"/>
</dbReference>
<dbReference type="OrthoDB" id="9798935at2"/>
<dbReference type="STRING" id="573061.Clocel_0323"/>
<dbReference type="eggNOG" id="COG3583">
    <property type="taxonomic scope" value="Bacteria"/>
</dbReference>
<sequence length="358" mass="39649">MLTNIKTTFEKATRNFSNGTKAVIFFLLLILIISPIIIIGQVRKNVTFMVDENPIEVVTYKSNLKDILTEANIELAPEDIISTGLDSKIKDGQIVDIKKAVNITINVDGKQVKIKSAQDDIDTLLKSEECLDTFKNANISSIRSNDRIIPDIKEPLEEGSIVNITRMDTRVETKSQQLDYQVVTENDPNVYVGERRVVQDGQVGHKDVEELVSLEDGVEVSRKVVAEKITLQPVNQVISEGSKPKQVQVVSSRGETIPYAFSRVLTMRATAYSKQQEGLTDRTATGEYVVHDESGYSTIAVDPRVIPLGTKLYISGYGLAIASDTGGAIVDDRIDVYFDTIAECTSWGIRSVEVYVLE</sequence>
<dbReference type="GO" id="GO:0004553">
    <property type="term" value="F:hydrolase activity, hydrolyzing O-glycosyl compounds"/>
    <property type="evidence" value="ECO:0007669"/>
    <property type="project" value="InterPro"/>
</dbReference>
<feature type="domain" description="G5" evidence="3">
    <location>
        <begin position="164"/>
        <end position="244"/>
    </location>
</feature>
<dbReference type="eggNOG" id="COG3584">
    <property type="taxonomic scope" value="Bacteria"/>
</dbReference>
<dbReference type="InterPro" id="IPR010611">
    <property type="entry name" value="3D_dom"/>
</dbReference>
<dbReference type="EMBL" id="CP002160">
    <property type="protein sequence ID" value="ADL50103.1"/>
    <property type="molecule type" value="Genomic_DNA"/>
</dbReference>
<dbReference type="RefSeq" id="WP_010075130.1">
    <property type="nucleotide sequence ID" value="NC_014393.1"/>
</dbReference>
<dbReference type="Gene3D" id="2.40.40.10">
    <property type="entry name" value="RlpA-like domain"/>
    <property type="match status" value="1"/>
</dbReference>
<dbReference type="InterPro" id="IPR007137">
    <property type="entry name" value="DUF348"/>
</dbReference>
<name>D9SPQ4_CLOC7</name>
<dbReference type="SUPFAM" id="SSF50685">
    <property type="entry name" value="Barwin-like endoglucanases"/>
    <property type="match status" value="1"/>
</dbReference>